<dbReference type="Gene3D" id="1.25.40.20">
    <property type="entry name" value="Ankyrin repeat-containing domain"/>
    <property type="match status" value="1"/>
</dbReference>
<dbReference type="InterPro" id="IPR002110">
    <property type="entry name" value="Ankyrin_rpt"/>
</dbReference>
<evidence type="ECO:0000256" key="3">
    <source>
        <dbReference type="PROSITE-ProRule" id="PRU00023"/>
    </source>
</evidence>
<sequence length="107" mass="11768">MNTNKVEVVRDLLNAGADALATDVYGDTPLHALAKFSGDKQSFDVNEMVELLLAHGADPKQPNNEGLTPHDLGDFLALERLDRRDRLQEVVAQTRTESTEGSPRRAL</sequence>
<protein>
    <submittedName>
        <fullName evidence="4">Uncharacterized protein</fullName>
    </submittedName>
</protein>
<dbReference type="InterPro" id="IPR051637">
    <property type="entry name" value="Ank_repeat_dom-contain_49"/>
</dbReference>
<dbReference type="EMBL" id="LXXM01000189">
    <property type="protein sequence ID" value="PZS90080.1"/>
    <property type="molecule type" value="Genomic_DNA"/>
</dbReference>
<dbReference type="PANTHER" id="PTHR24180:SF45">
    <property type="entry name" value="POLY [ADP-RIBOSE] POLYMERASE TANKYRASE"/>
    <property type="match status" value="1"/>
</dbReference>
<keyword evidence="2 3" id="KW-0040">ANK repeat</keyword>
<dbReference type="Proteomes" id="UP000249614">
    <property type="component" value="Unassembled WGS sequence"/>
</dbReference>
<dbReference type="Pfam" id="PF00023">
    <property type="entry name" value="Ank"/>
    <property type="match status" value="1"/>
</dbReference>
<dbReference type="InterPro" id="IPR036770">
    <property type="entry name" value="Ankyrin_rpt-contain_sf"/>
</dbReference>
<name>A0A2W6I2V1_STEMA</name>
<dbReference type="SUPFAM" id="SSF48403">
    <property type="entry name" value="Ankyrin repeat"/>
    <property type="match status" value="1"/>
</dbReference>
<proteinExistence type="predicted"/>
<reference evidence="4 5" key="1">
    <citation type="submission" date="2016-05" db="EMBL/GenBank/DDBJ databases">
        <authorList>
            <person name="Lavstsen T."/>
            <person name="Jespersen J.S."/>
        </authorList>
    </citation>
    <scope>NUCLEOTIDE SEQUENCE [LARGE SCALE GENOMIC DNA]</scope>
    <source>
        <strain evidence="4 5">SM-5815</strain>
    </source>
</reference>
<organism evidence="4 5">
    <name type="scientific">Stenotrophomonas maltophilia</name>
    <name type="common">Pseudomonas maltophilia</name>
    <name type="synonym">Xanthomonas maltophilia</name>
    <dbReference type="NCBI Taxonomy" id="40324"/>
    <lineage>
        <taxon>Bacteria</taxon>
        <taxon>Pseudomonadati</taxon>
        <taxon>Pseudomonadota</taxon>
        <taxon>Gammaproteobacteria</taxon>
        <taxon>Lysobacterales</taxon>
        <taxon>Lysobacteraceae</taxon>
        <taxon>Stenotrophomonas</taxon>
        <taxon>Stenotrophomonas maltophilia group</taxon>
    </lineage>
</organism>
<gene>
    <name evidence="4" type="ORF">A7X83_11325</name>
</gene>
<dbReference type="AlphaFoldDB" id="A0A2W6I2V1"/>
<comment type="caution">
    <text evidence="4">The sequence shown here is derived from an EMBL/GenBank/DDBJ whole genome shotgun (WGS) entry which is preliminary data.</text>
</comment>
<evidence type="ECO:0000313" key="5">
    <source>
        <dbReference type="Proteomes" id="UP000249614"/>
    </source>
</evidence>
<accession>A0A2W6I2V1</accession>
<dbReference type="PROSITE" id="PS50088">
    <property type="entry name" value="ANK_REPEAT"/>
    <property type="match status" value="1"/>
</dbReference>
<feature type="repeat" description="ANK" evidence="3">
    <location>
        <begin position="25"/>
        <end position="64"/>
    </location>
</feature>
<dbReference type="PANTHER" id="PTHR24180">
    <property type="entry name" value="CYCLIN-DEPENDENT KINASE INHIBITOR 2C-RELATED"/>
    <property type="match status" value="1"/>
</dbReference>
<evidence type="ECO:0000313" key="4">
    <source>
        <dbReference type="EMBL" id="PZS90080.1"/>
    </source>
</evidence>
<evidence type="ECO:0000256" key="2">
    <source>
        <dbReference type="ARBA" id="ARBA00023043"/>
    </source>
</evidence>
<keyword evidence="1" id="KW-0677">Repeat</keyword>
<evidence type="ECO:0000256" key="1">
    <source>
        <dbReference type="ARBA" id="ARBA00022737"/>
    </source>
</evidence>